<dbReference type="PANTHER" id="PTHR31236">
    <property type="entry name" value="BURP DOMAIN PROTEIN USPL1-LIKE"/>
    <property type="match status" value="1"/>
</dbReference>
<evidence type="ECO:0000256" key="1">
    <source>
        <dbReference type="SAM" id="SignalP"/>
    </source>
</evidence>
<dbReference type="InterPro" id="IPR044816">
    <property type="entry name" value="BURP"/>
</dbReference>
<dbReference type="Proteomes" id="UP000008810">
    <property type="component" value="Chromosome 1"/>
</dbReference>
<name>A0A2K2DQJ3_BRADI</name>
<gene>
    <name evidence="4" type="primary">LOC100841293</name>
    <name evidence="3" type="ORF">BRADI_1g49322v3</name>
</gene>
<reference evidence="3 4" key="1">
    <citation type="journal article" date="2010" name="Nature">
        <title>Genome sequencing and analysis of the model grass Brachypodium distachyon.</title>
        <authorList>
            <consortium name="International Brachypodium Initiative"/>
        </authorList>
    </citation>
    <scope>NUCLEOTIDE SEQUENCE [LARGE SCALE GENOMIC DNA]</scope>
    <source>
        <strain evidence="3">Bd21</strain>
        <strain evidence="4">cv. Bd21</strain>
    </source>
</reference>
<reference evidence="3" key="2">
    <citation type="submission" date="2017-06" db="EMBL/GenBank/DDBJ databases">
        <title>WGS assembly of Brachypodium distachyon.</title>
        <authorList>
            <consortium name="The International Brachypodium Initiative"/>
            <person name="Lucas S."/>
            <person name="Harmon-Smith M."/>
            <person name="Lail K."/>
            <person name="Tice H."/>
            <person name="Grimwood J."/>
            <person name="Bruce D."/>
            <person name="Barry K."/>
            <person name="Shu S."/>
            <person name="Lindquist E."/>
            <person name="Wang M."/>
            <person name="Pitluck S."/>
            <person name="Vogel J.P."/>
            <person name="Garvin D.F."/>
            <person name="Mockler T.C."/>
            <person name="Schmutz J."/>
            <person name="Rokhsar D."/>
            <person name="Bevan M.W."/>
        </authorList>
    </citation>
    <scope>NUCLEOTIDE SEQUENCE</scope>
    <source>
        <strain evidence="3">Bd21</strain>
    </source>
</reference>
<dbReference type="RefSeq" id="XP_024316445.1">
    <property type="nucleotide sequence ID" value="XM_024460677.1"/>
</dbReference>
<dbReference type="Pfam" id="PF03181">
    <property type="entry name" value="BURP"/>
    <property type="match status" value="1"/>
</dbReference>
<accession>A0A2K2DQJ3</accession>
<dbReference type="InterPro" id="IPR004873">
    <property type="entry name" value="BURP_dom"/>
</dbReference>
<reference evidence="4" key="3">
    <citation type="submission" date="2018-08" db="UniProtKB">
        <authorList>
            <consortium name="EnsemblPlants"/>
        </authorList>
    </citation>
    <scope>IDENTIFICATION</scope>
    <source>
        <strain evidence="4">cv. Bd21</strain>
    </source>
</reference>
<dbReference type="AlphaFoldDB" id="A0A2K2DQJ3"/>
<feature type="domain" description="BURP" evidence="2">
    <location>
        <begin position="406"/>
        <end position="627"/>
    </location>
</feature>
<dbReference type="ExpressionAtlas" id="A0A2K2DQJ3">
    <property type="expression patterns" value="baseline"/>
</dbReference>
<proteinExistence type="predicted"/>
<dbReference type="OrthoDB" id="654134at2759"/>
<evidence type="ECO:0000313" key="4">
    <source>
        <dbReference type="EnsemblPlants" id="PNT76549"/>
    </source>
</evidence>
<keyword evidence="5" id="KW-1185">Reference proteome</keyword>
<dbReference type="STRING" id="15368.A0A2K2DQJ3"/>
<protein>
    <recommendedName>
        <fullName evidence="2">BURP domain-containing protein</fullName>
    </recommendedName>
</protein>
<dbReference type="PANTHER" id="PTHR31236:SF7">
    <property type="entry name" value="BURP DOMAIN-CONTAINING PROTEIN 10"/>
    <property type="match status" value="1"/>
</dbReference>
<dbReference type="GeneID" id="100841293"/>
<evidence type="ECO:0000313" key="5">
    <source>
        <dbReference type="Proteomes" id="UP000008810"/>
    </source>
</evidence>
<feature type="signal peptide" evidence="1">
    <location>
        <begin position="1"/>
        <end position="19"/>
    </location>
</feature>
<dbReference type="EMBL" id="CM000880">
    <property type="protein sequence ID" value="PNT76549.1"/>
    <property type="molecule type" value="Genomic_DNA"/>
</dbReference>
<evidence type="ECO:0000313" key="3">
    <source>
        <dbReference type="EMBL" id="PNT76549.1"/>
    </source>
</evidence>
<feature type="chain" id="PRO_5044576663" description="BURP domain-containing protein" evidence="1">
    <location>
        <begin position="20"/>
        <end position="634"/>
    </location>
</feature>
<dbReference type="EnsemblPlants" id="PNT76549">
    <property type="protein sequence ID" value="PNT76549"/>
    <property type="gene ID" value="BRADI_1g49322v3"/>
</dbReference>
<keyword evidence="1" id="KW-0732">Signal</keyword>
<dbReference type="Gramene" id="PNT76549">
    <property type="protein sequence ID" value="PNT76549"/>
    <property type="gene ID" value="BRADI_1g49322v3"/>
</dbReference>
<dbReference type="SMART" id="SM01045">
    <property type="entry name" value="BURP"/>
    <property type="match status" value="1"/>
</dbReference>
<dbReference type="PROSITE" id="PS51277">
    <property type="entry name" value="BURP"/>
    <property type="match status" value="1"/>
</dbReference>
<sequence length="634" mass="71402">MSAMLPLLLSSLLLVMAAGDGRRANLAGTDETAAITAYWQTVLPNSPMPSAMLELLAAAAGNNDKKKFDKAFMHSLDKNNDDQKNKIFRYGSEVKTDDQKNRIFRYGPEVNTDEKKTKIFRYGPEVNNDDQKNRIFRYGAEVNTNDQKNRIFRYDQEVNTDDQKNRIFRYGPEVNSDDQNQKNKIFRYGPEVNTDDQKNKIFRYGPEVNTDDHKNRIFRYGPEVHKPVSIMKSASNVQEARNDGESLHVQKNIIFRYGPEVNTDDQKNRMFRYGPEVNTDGQKNRIFRYGPEVNTDGQKNQIFRYGPEVNTDAQKNRIFRYGPEVNTDAQKNRIFRYGPEVNTDDQKNRIFRYGQEVITDEQKNRIFRYGPEVNKPISSMKSAYNVHEAGNDGESLHTHGDMTMAFFMEESLIAGSTVTPYIPSSSISGALLLQRDVAASIPMSMRSLTDILTMFAPASHAMANAIWSALDVCENSHPIRGEKMTCATSLESMVEFAASVLTGGIKRDLQALSSPDVPIEGVMSARKYKVSAARRTTELSKSVTCHGMTFPFAVFMCHAVNPTRVYTVTLEKEDLGSSGGPDRMEVLAVCHLDTSNFNPRKMPAHIKPGDAPLCHFIVRDSILWAPATPVVAAA</sequence>
<evidence type="ECO:0000259" key="2">
    <source>
        <dbReference type="PROSITE" id="PS51277"/>
    </source>
</evidence>
<organism evidence="3">
    <name type="scientific">Brachypodium distachyon</name>
    <name type="common">Purple false brome</name>
    <name type="synonym">Trachynia distachya</name>
    <dbReference type="NCBI Taxonomy" id="15368"/>
    <lineage>
        <taxon>Eukaryota</taxon>
        <taxon>Viridiplantae</taxon>
        <taxon>Streptophyta</taxon>
        <taxon>Embryophyta</taxon>
        <taxon>Tracheophyta</taxon>
        <taxon>Spermatophyta</taxon>
        <taxon>Magnoliopsida</taxon>
        <taxon>Liliopsida</taxon>
        <taxon>Poales</taxon>
        <taxon>Poaceae</taxon>
        <taxon>BOP clade</taxon>
        <taxon>Pooideae</taxon>
        <taxon>Stipodae</taxon>
        <taxon>Brachypodieae</taxon>
        <taxon>Brachypodium</taxon>
    </lineage>
</organism>